<comment type="caution">
    <text evidence="1">The sequence shown here is derived from an EMBL/GenBank/DDBJ whole genome shotgun (WGS) entry which is preliminary data.</text>
</comment>
<organism evidence="1 2">
    <name type="scientific">Linderina macrospora</name>
    <dbReference type="NCBI Taxonomy" id="4868"/>
    <lineage>
        <taxon>Eukaryota</taxon>
        <taxon>Fungi</taxon>
        <taxon>Fungi incertae sedis</taxon>
        <taxon>Zoopagomycota</taxon>
        <taxon>Kickxellomycotina</taxon>
        <taxon>Kickxellomycetes</taxon>
        <taxon>Kickxellales</taxon>
        <taxon>Kickxellaceae</taxon>
        <taxon>Linderina</taxon>
    </lineage>
</organism>
<proteinExistence type="predicted"/>
<reference evidence="1" key="1">
    <citation type="submission" date="2022-07" db="EMBL/GenBank/DDBJ databases">
        <title>Phylogenomic reconstructions and comparative analyses of Kickxellomycotina fungi.</title>
        <authorList>
            <person name="Reynolds N.K."/>
            <person name="Stajich J.E."/>
            <person name="Barry K."/>
            <person name="Grigoriev I.V."/>
            <person name="Crous P."/>
            <person name="Smith M.E."/>
        </authorList>
    </citation>
    <scope>NUCLEOTIDE SEQUENCE</scope>
    <source>
        <strain evidence="1">NRRL 5244</strain>
    </source>
</reference>
<name>A0ACC1J1L6_9FUNG</name>
<sequence>MNLDQEPLTKVNERNSTVHVTSASTMLSMYSFTELVEMCVDSPVFKTREMAARAFAPLIPGDKAVSVVVALLKSIRQNGDGILTNSCHGILCQVQELLRVHWRQGNSTDAMRRAFVMQVFPAVTSLWPSLIQNVDDGHYSQSADDVSDMVRFKYLCIINEYVSRGEDWLLVGTDDLSLIKTTKLVLSRFRISILYGFLHPLFSHPSTLARIGDSQIPGAFGTLQELTKLLLACIDDTTAAVMQDDGTVQLEVDTGMAVSEGRQVSYNPWAVFENILGNNEFYEAKLELLDWLIEHISTGQVEIFERIGILNLLSYLVVDAMSTKRALAIPNGIKPALDPLVRSKSILLLAVLCTRLDIDAREFPISDLIGHWDDISRQL</sequence>
<gene>
    <name evidence="1" type="ORF">FBU59_005815</name>
</gene>
<evidence type="ECO:0000313" key="2">
    <source>
        <dbReference type="Proteomes" id="UP001150603"/>
    </source>
</evidence>
<evidence type="ECO:0000313" key="1">
    <source>
        <dbReference type="EMBL" id="KAJ1934081.1"/>
    </source>
</evidence>
<keyword evidence="2" id="KW-1185">Reference proteome</keyword>
<dbReference type="Proteomes" id="UP001150603">
    <property type="component" value="Unassembled WGS sequence"/>
</dbReference>
<dbReference type="EMBL" id="JANBPW010004794">
    <property type="protein sequence ID" value="KAJ1934081.1"/>
    <property type="molecule type" value="Genomic_DNA"/>
</dbReference>
<accession>A0ACC1J1L6</accession>
<protein>
    <submittedName>
        <fullName evidence="1">Uncharacterized protein</fullName>
    </submittedName>
</protein>
<feature type="non-terminal residue" evidence="1">
    <location>
        <position position="379"/>
    </location>
</feature>